<dbReference type="RefSeq" id="WP_270040509.1">
    <property type="nucleotide sequence ID" value="NZ_JAPDOD010000011.1"/>
</dbReference>
<protein>
    <submittedName>
        <fullName evidence="1">Pentapeptide repeat-containing protein</fullName>
    </submittedName>
</protein>
<keyword evidence="2" id="KW-1185">Reference proteome</keyword>
<evidence type="ECO:0000313" key="1">
    <source>
        <dbReference type="EMBL" id="MDA0161307.1"/>
    </source>
</evidence>
<gene>
    <name evidence="1" type="ORF">OM076_13600</name>
</gene>
<accession>A0A9X3MRZ9</accession>
<evidence type="ECO:0000313" key="2">
    <source>
        <dbReference type="Proteomes" id="UP001149140"/>
    </source>
</evidence>
<organism evidence="1 2">
    <name type="scientific">Solirubrobacter ginsenosidimutans</name>
    <dbReference type="NCBI Taxonomy" id="490573"/>
    <lineage>
        <taxon>Bacteria</taxon>
        <taxon>Bacillati</taxon>
        <taxon>Actinomycetota</taxon>
        <taxon>Thermoleophilia</taxon>
        <taxon>Solirubrobacterales</taxon>
        <taxon>Solirubrobacteraceae</taxon>
        <taxon>Solirubrobacter</taxon>
    </lineage>
</organism>
<dbReference type="Pfam" id="PF00805">
    <property type="entry name" value="Pentapeptide"/>
    <property type="match status" value="1"/>
</dbReference>
<comment type="caution">
    <text evidence="1">The sequence shown here is derived from an EMBL/GenBank/DDBJ whole genome shotgun (WGS) entry which is preliminary data.</text>
</comment>
<dbReference type="SUPFAM" id="SSF141571">
    <property type="entry name" value="Pentapeptide repeat-like"/>
    <property type="match status" value="1"/>
</dbReference>
<sequence>MTFKTVRLTGADLSGARLAHLRIADSALSGCDLANLQGRGLNVDRATLEDCRLTGVMLLEGILSDVTIRGSRVDLACSACAASSA</sequence>
<dbReference type="Proteomes" id="UP001149140">
    <property type="component" value="Unassembled WGS sequence"/>
</dbReference>
<reference evidence="1" key="1">
    <citation type="submission" date="2022-10" db="EMBL/GenBank/DDBJ databases">
        <title>The WGS of Solirubrobacter ginsenosidimutans DSM 21036.</title>
        <authorList>
            <person name="Jiang Z."/>
        </authorList>
    </citation>
    <scope>NUCLEOTIDE SEQUENCE</scope>
    <source>
        <strain evidence="1">DSM 21036</strain>
    </source>
</reference>
<proteinExistence type="predicted"/>
<dbReference type="InterPro" id="IPR001646">
    <property type="entry name" value="5peptide_repeat"/>
</dbReference>
<dbReference type="Gene3D" id="2.160.20.80">
    <property type="entry name" value="E3 ubiquitin-protein ligase SopA"/>
    <property type="match status" value="1"/>
</dbReference>
<dbReference type="AlphaFoldDB" id="A0A9X3MRZ9"/>
<name>A0A9X3MRZ9_9ACTN</name>
<dbReference type="EMBL" id="JAPDOD010000011">
    <property type="protein sequence ID" value="MDA0161307.1"/>
    <property type="molecule type" value="Genomic_DNA"/>
</dbReference>